<keyword evidence="1" id="KW-0175">Coiled coil</keyword>
<dbReference type="Proteomes" id="UP000724874">
    <property type="component" value="Unassembled WGS sequence"/>
</dbReference>
<name>A0A9P5THB7_GYMJU</name>
<gene>
    <name evidence="2" type="ORF">CPB84DRAFT_1873641</name>
</gene>
<evidence type="ECO:0000256" key="1">
    <source>
        <dbReference type="SAM" id="Coils"/>
    </source>
</evidence>
<accession>A0A9P5THB7</accession>
<dbReference type="OrthoDB" id="5424209at2759"/>
<feature type="coiled-coil region" evidence="1">
    <location>
        <begin position="169"/>
        <end position="206"/>
    </location>
</feature>
<dbReference type="SUPFAM" id="SSF50494">
    <property type="entry name" value="Trypsin-like serine proteases"/>
    <property type="match status" value="1"/>
</dbReference>
<proteinExistence type="predicted"/>
<keyword evidence="3" id="KW-1185">Reference proteome</keyword>
<evidence type="ECO:0000313" key="2">
    <source>
        <dbReference type="EMBL" id="KAF8881065.1"/>
    </source>
</evidence>
<dbReference type="EMBL" id="JADNYJ010000135">
    <property type="protein sequence ID" value="KAF8881065.1"/>
    <property type="molecule type" value="Genomic_DNA"/>
</dbReference>
<feature type="non-terminal residue" evidence="2">
    <location>
        <position position="394"/>
    </location>
</feature>
<protein>
    <submittedName>
        <fullName evidence="2">Uncharacterized protein</fullName>
    </submittedName>
</protein>
<sequence>NVQEGTLGPVVIWVSVYPGSTSAETAHQVSQDILRLLADRDVYGVDVEWSEGVTSRMAAPALLSIVGKPDATSYARRHLTTALSIPIAAAEKAVKDGQGTAGFYFHENNDKDGNPATRADSSLRQKVWACGSRCFQQGLDEITAEVDSHRIEASTCAKRIATLKAKKASGQDERNAKRLKDALRELEKHEEAIVELEKLYKEIDASWNNVAHRDIGVLEYSHPISATPSGNLSATEFKRFAHPRIDSIPVIKFPSDGLLRIKGCVTKEQLANPELLDINGYPCLVVLKDGCASDLTFGRYAGLESFVCDENGVRSVELAFYNYDEQSRPFSSKGDSGSLIVNGKGEMVGLLRSGMSRALTGSMSTYVTYATPAWRLREWIMEIYPNADFTRKTW</sequence>
<dbReference type="InterPro" id="IPR009003">
    <property type="entry name" value="Peptidase_S1_PA"/>
</dbReference>
<reference evidence="2" key="1">
    <citation type="submission" date="2020-11" db="EMBL/GenBank/DDBJ databases">
        <authorList>
            <consortium name="DOE Joint Genome Institute"/>
            <person name="Ahrendt S."/>
            <person name="Riley R."/>
            <person name="Andreopoulos W."/>
            <person name="LaButti K."/>
            <person name="Pangilinan J."/>
            <person name="Ruiz-duenas F.J."/>
            <person name="Barrasa J.M."/>
            <person name="Sanchez-Garcia M."/>
            <person name="Camarero S."/>
            <person name="Miyauchi S."/>
            <person name="Serrano A."/>
            <person name="Linde D."/>
            <person name="Babiker R."/>
            <person name="Drula E."/>
            <person name="Ayuso-Fernandez I."/>
            <person name="Pacheco R."/>
            <person name="Padilla G."/>
            <person name="Ferreira P."/>
            <person name="Barriuso J."/>
            <person name="Kellner H."/>
            <person name="Castanera R."/>
            <person name="Alfaro M."/>
            <person name="Ramirez L."/>
            <person name="Pisabarro A.G."/>
            <person name="Kuo A."/>
            <person name="Tritt A."/>
            <person name="Lipzen A."/>
            <person name="He G."/>
            <person name="Yan M."/>
            <person name="Ng V."/>
            <person name="Cullen D."/>
            <person name="Martin F."/>
            <person name="Rosso M.-N."/>
            <person name="Henrissat B."/>
            <person name="Hibbett D."/>
            <person name="Martinez A.T."/>
            <person name="Grigoriev I.V."/>
        </authorList>
    </citation>
    <scope>NUCLEOTIDE SEQUENCE</scope>
    <source>
        <strain evidence="2">AH 44721</strain>
    </source>
</reference>
<organism evidence="2 3">
    <name type="scientific">Gymnopilus junonius</name>
    <name type="common">Spectacular rustgill mushroom</name>
    <name type="synonym">Gymnopilus spectabilis subsp. junonius</name>
    <dbReference type="NCBI Taxonomy" id="109634"/>
    <lineage>
        <taxon>Eukaryota</taxon>
        <taxon>Fungi</taxon>
        <taxon>Dikarya</taxon>
        <taxon>Basidiomycota</taxon>
        <taxon>Agaricomycotina</taxon>
        <taxon>Agaricomycetes</taxon>
        <taxon>Agaricomycetidae</taxon>
        <taxon>Agaricales</taxon>
        <taxon>Agaricineae</taxon>
        <taxon>Hymenogastraceae</taxon>
        <taxon>Gymnopilus</taxon>
    </lineage>
</organism>
<comment type="caution">
    <text evidence="2">The sequence shown here is derived from an EMBL/GenBank/DDBJ whole genome shotgun (WGS) entry which is preliminary data.</text>
</comment>
<evidence type="ECO:0000313" key="3">
    <source>
        <dbReference type="Proteomes" id="UP000724874"/>
    </source>
</evidence>
<dbReference type="AlphaFoldDB" id="A0A9P5THB7"/>